<dbReference type="AlphaFoldDB" id="A0A1F7VAU3"/>
<protein>
    <recommendedName>
        <fullName evidence="3">DUF721 domain-containing protein</fullName>
    </recommendedName>
</protein>
<organism evidence="1 2">
    <name type="scientific">Candidatus Uhrbacteria bacterium RIFCSPLOWO2_02_FULL_49_11</name>
    <dbReference type="NCBI Taxonomy" id="1802409"/>
    <lineage>
        <taxon>Bacteria</taxon>
        <taxon>Candidatus Uhriibacteriota</taxon>
    </lineage>
</organism>
<accession>A0A1F7VAU3</accession>
<gene>
    <name evidence="1" type="ORF">A3I42_00875</name>
</gene>
<comment type="caution">
    <text evidence="1">The sequence shown here is derived from an EMBL/GenBank/DDBJ whole genome shotgun (WGS) entry which is preliminary data.</text>
</comment>
<name>A0A1F7VAU3_9BACT</name>
<reference evidence="1 2" key="1">
    <citation type="journal article" date="2016" name="Nat. Commun.">
        <title>Thousands of microbial genomes shed light on interconnected biogeochemical processes in an aquifer system.</title>
        <authorList>
            <person name="Anantharaman K."/>
            <person name="Brown C.T."/>
            <person name="Hug L.A."/>
            <person name="Sharon I."/>
            <person name="Castelle C.J."/>
            <person name="Probst A.J."/>
            <person name="Thomas B.C."/>
            <person name="Singh A."/>
            <person name="Wilkins M.J."/>
            <person name="Karaoz U."/>
            <person name="Brodie E.L."/>
            <person name="Williams K.H."/>
            <person name="Hubbard S.S."/>
            <person name="Banfield J.F."/>
        </authorList>
    </citation>
    <scope>NUCLEOTIDE SEQUENCE [LARGE SCALE GENOMIC DNA]</scope>
</reference>
<evidence type="ECO:0000313" key="1">
    <source>
        <dbReference type="EMBL" id="OGL87575.1"/>
    </source>
</evidence>
<sequence length="99" mass="11144">MALKSIKTLLSRTLKRYGIAQGVEAAQIMETMEGELKARWGEDGARSMRVRYVRDGVIALSCTSSVWAQEVKIHEQEIIAALKKKMGPKVPIERIRFIA</sequence>
<dbReference type="Pfam" id="PF05258">
    <property type="entry name" value="DciA"/>
    <property type="match status" value="1"/>
</dbReference>
<dbReference type="EMBL" id="MGER01000073">
    <property type="protein sequence ID" value="OGL87575.1"/>
    <property type="molecule type" value="Genomic_DNA"/>
</dbReference>
<proteinExistence type="predicted"/>
<evidence type="ECO:0000313" key="2">
    <source>
        <dbReference type="Proteomes" id="UP000178264"/>
    </source>
</evidence>
<dbReference type="Proteomes" id="UP000178264">
    <property type="component" value="Unassembled WGS sequence"/>
</dbReference>
<evidence type="ECO:0008006" key="3">
    <source>
        <dbReference type="Google" id="ProtNLM"/>
    </source>
</evidence>
<dbReference type="InterPro" id="IPR007922">
    <property type="entry name" value="DciA-like"/>
</dbReference>